<reference evidence="3" key="1">
    <citation type="submission" date="2025-08" db="UniProtKB">
        <authorList>
            <consortium name="RefSeq"/>
        </authorList>
    </citation>
    <scope>IDENTIFICATION</scope>
</reference>
<dbReference type="Proteomes" id="UP001652582">
    <property type="component" value="Chromosome 8"/>
</dbReference>
<keyword evidence="2" id="KW-1185">Reference proteome</keyword>
<name>A0ABM3LIA5_BICAN</name>
<feature type="region of interest" description="Disordered" evidence="1">
    <location>
        <begin position="208"/>
        <end position="227"/>
    </location>
</feature>
<sequence length="359" mass="41231">MQEGYSYHARCYKCYVCSETNLKDADIFKGVIFCSGCSNRIFQGCSTARRGRTRRSRRPEYKEYKRREKRHCDKGYNKYANRVLELAWLTGTDSQADKSGHSKEYLTSIAPSTVATALTNHPLQMQKPFQVPKYSAEMGTTTTVTKELLKRIHSPIDSINNNIRIVELGASTEIAHVALRKPSEVPVVIKSEISLKWTHSFSNLTPESNISGEGDSKPSNHSACSSNLTNSGRCVDCAIGRLLTFPYHSFKRNILDRSSLISTIMSTSDSEGMLKKFRILFQHEITEHQRRGLRKLFSTINRRKEPYKLGWLDVMKQIPEDDRLPGFPKRERRLVFIFKLLSTLYSIKFQYIYTNIIMT</sequence>
<gene>
    <name evidence="3" type="primary">LOC112042823</name>
</gene>
<dbReference type="RefSeq" id="XP_052738810.1">
    <property type="nucleotide sequence ID" value="XM_052882850.1"/>
</dbReference>
<evidence type="ECO:0000313" key="3">
    <source>
        <dbReference type="RefSeq" id="XP_052738810.1"/>
    </source>
</evidence>
<evidence type="ECO:0000313" key="2">
    <source>
        <dbReference type="Proteomes" id="UP001652582"/>
    </source>
</evidence>
<proteinExistence type="predicted"/>
<evidence type="ECO:0000256" key="1">
    <source>
        <dbReference type="SAM" id="MobiDB-lite"/>
    </source>
</evidence>
<accession>A0ABM3LIA5</accession>
<protein>
    <submittedName>
        <fullName evidence="3">Uncharacterized protein LOC112042823</fullName>
    </submittedName>
</protein>
<organism evidence="2 3">
    <name type="scientific">Bicyclus anynana</name>
    <name type="common">Squinting bush brown butterfly</name>
    <dbReference type="NCBI Taxonomy" id="110368"/>
    <lineage>
        <taxon>Eukaryota</taxon>
        <taxon>Metazoa</taxon>
        <taxon>Ecdysozoa</taxon>
        <taxon>Arthropoda</taxon>
        <taxon>Hexapoda</taxon>
        <taxon>Insecta</taxon>
        <taxon>Pterygota</taxon>
        <taxon>Neoptera</taxon>
        <taxon>Endopterygota</taxon>
        <taxon>Lepidoptera</taxon>
        <taxon>Glossata</taxon>
        <taxon>Ditrysia</taxon>
        <taxon>Papilionoidea</taxon>
        <taxon>Nymphalidae</taxon>
        <taxon>Satyrinae</taxon>
        <taxon>Satyrini</taxon>
        <taxon>Mycalesina</taxon>
        <taxon>Bicyclus</taxon>
    </lineage>
</organism>
<dbReference type="GeneID" id="112042823"/>